<reference evidence="1" key="1">
    <citation type="submission" date="2017-05" db="UniProtKB">
        <authorList>
            <consortium name="EnsemblMetazoa"/>
        </authorList>
    </citation>
    <scope>IDENTIFICATION</scope>
</reference>
<dbReference type="AlphaFoldDB" id="A0A1X7SGU0"/>
<accession>A0A1X7SGU0</accession>
<dbReference type="EnsemblMetazoa" id="Aqu2.1.01277_001">
    <property type="protein sequence ID" value="Aqu2.1.01277_001"/>
    <property type="gene ID" value="Aqu2.1.01277"/>
</dbReference>
<dbReference type="PANTHER" id="PTHR35450">
    <property type="entry name" value="REVERSE TRANSCRIPTASE DOMAIN-CONTAINING PROTEIN"/>
    <property type="match status" value="1"/>
</dbReference>
<evidence type="ECO:0000313" key="1">
    <source>
        <dbReference type="EnsemblMetazoa" id="Aqu2.1.01277_001"/>
    </source>
</evidence>
<dbReference type="InParanoid" id="A0A1X7SGU0"/>
<dbReference type="PANTHER" id="PTHR35450:SF2">
    <property type="entry name" value="REVERSE TRANSCRIPTASE DOMAIN-CONTAINING PROTEIN"/>
    <property type="match status" value="1"/>
</dbReference>
<sequence>MFMDDLKLYGKNERQIDSLINTVQAVSEDIGMEFGIDKCGVLNLKRGKVVESDGIEMPNGVS</sequence>
<protein>
    <recommendedName>
        <fullName evidence="2">Reverse transcriptase domain-containing protein</fullName>
    </recommendedName>
</protein>
<proteinExistence type="predicted"/>
<evidence type="ECO:0008006" key="2">
    <source>
        <dbReference type="Google" id="ProtNLM"/>
    </source>
</evidence>
<organism evidence="1">
    <name type="scientific">Amphimedon queenslandica</name>
    <name type="common">Sponge</name>
    <dbReference type="NCBI Taxonomy" id="400682"/>
    <lineage>
        <taxon>Eukaryota</taxon>
        <taxon>Metazoa</taxon>
        <taxon>Porifera</taxon>
        <taxon>Demospongiae</taxon>
        <taxon>Heteroscleromorpha</taxon>
        <taxon>Haplosclerida</taxon>
        <taxon>Niphatidae</taxon>
        <taxon>Amphimedon</taxon>
    </lineage>
</organism>
<name>A0A1X7SGU0_AMPQE</name>